<dbReference type="EMBL" id="CAJOAZ010001063">
    <property type="protein sequence ID" value="CAF3758532.1"/>
    <property type="molecule type" value="Genomic_DNA"/>
</dbReference>
<proteinExistence type="predicted"/>
<comment type="caution">
    <text evidence="2">The sequence shown here is derived from an EMBL/GenBank/DDBJ whole genome shotgun (WGS) entry which is preliminary data.</text>
</comment>
<evidence type="ECO:0000313" key="3">
    <source>
        <dbReference type="Proteomes" id="UP000663844"/>
    </source>
</evidence>
<evidence type="ECO:0000256" key="1">
    <source>
        <dbReference type="SAM" id="Coils"/>
    </source>
</evidence>
<evidence type="ECO:0000313" key="2">
    <source>
        <dbReference type="EMBL" id="CAF3758532.1"/>
    </source>
</evidence>
<sequence length="142" mass="17163">MTELISSDHYLSDIDDDLTTITDIDFLKFQLIRQRRKLFSIIELLIKTELSYENNLFLRIDYDKLLDNYNQLNQEYNQLKDKYQHLGHACLYLINKTQDLIDERNKYYNEWKINKSLLTPRPDWDKVSNVIDGGNKRWKILS</sequence>
<dbReference type="AlphaFoldDB" id="A0A818YPP7"/>
<accession>A0A818YPP7</accession>
<keyword evidence="1" id="KW-0175">Coiled coil</keyword>
<feature type="non-terminal residue" evidence="2">
    <location>
        <position position="142"/>
    </location>
</feature>
<reference evidence="2" key="1">
    <citation type="submission" date="2021-02" db="EMBL/GenBank/DDBJ databases">
        <authorList>
            <person name="Nowell W R."/>
        </authorList>
    </citation>
    <scope>NUCLEOTIDE SEQUENCE</scope>
</reference>
<dbReference type="Proteomes" id="UP000663844">
    <property type="component" value="Unassembled WGS sequence"/>
</dbReference>
<name>A0A818YPP7_9BILA</name>
<gene>
    <name evidence="2" type="ORF">OXD698_LOCUS15878</name>
</gene>
<protein>
    <submittedName>
        <fullName evidence="2">Uncharacterized protein</fullName>
    </submittedName>
</protein>
<organism evidence="2 3">
    <name type="scientific">Adineta steineri</name>
    <dbReference type="NCBI Taxonomy" id="433720"/>
    <lineage>
        <taxon>Eukaryota</taxon>
        <taxon>Metazoa</taxon>
        <taxon>Spiralia</taxon>
        <taxon>Gnathifera</taxon>
        <taxon>Rotifera</taxon>
        <taxon>Eurotatoria</taxon>
        <taxon>Bdelloidea</taxon>
        <taxon>Adinetida</taxon>
        <taxon>Adinetidae</taxon>
        <taxon>Adineta</taxon>
    </lineage>
</organism>
<feature type="coiled-coil region" evidence="1">
    <location>
        <begin position="55"/>
        <end position="89"/>
    </location>
</feature>